<feature type="transmembrane region" description="Helical" evidence="6">
    <location>
        <begin position="247"/>
        <end position="267"/>
    </location>
</feature>
<dbReference type="EMBL" id="JACIVI010000001">
    <property type="protein sequence ID" value="MBB1160692.1"/>
    <property type="molecule type" value="Genomic_DNA"/>
</dbReference>
<comment type="subcellular location">
    <subcellularLocation>
        <location evidence="1">Cell membrane</location>
        <topology evidence="1">Multi-pass membrane protein</topology>
    </subcellularLocation>
</comment>
<evidence type="ECO:0000256" key="5">
    <source>
        <dbReference type="ARBA" id="ARBA00023136"/>
    </source>
</evidence>
<evidence type="ECO:0000313" key="8">
    <source>
        <dbReference type="Proteomes" id="UP000586093"/>
    </source>
</evidence>
<evidence type="ECO:0000313" key="7">
    <source>
        <dbReference type="EMBL" id="MBB1160692.1"/>
    </source>
</evidence>
<dbReference type="GO" id="GO:0022857">
    <property type="term" value="F:transmembrane transporter activity"/>
    <property type="evidence" value="ECO:0007669"/>
    <property type="project" value="InterPro"/>
</dbReference>
<keyword evidence="2" id="KW-1003">Cell membrane</keyword>
<feature type="transmembrane region" description="Helical" evidence="6">
    <location>
        <begin position="69"/>
        <end position="92"/>
    </location>
</feature>
<comment type="caution">
    <text evidence="7">The sequence shown here is derived from an EMBL/GenBank/DDBJ whole genome shotgun (WGS) entry which is preliminary data.</text>
</comment>
<feature type="transmembrane region" description="Helical" evidence="6">
    <location>
        <begin position="6"/>
        <end position="31"/>
    </location>
</feature>
<dbReference type="CDD" id="cd06580">
    <property type="entry name" value="TM_PBP1_transp_TpRbsC_like"/>
    <property type="match status" value="1"/>
</dbReference>
<feature type="transmembrane region" description="Helical" evidence="6">
    <location>
        <begin position="140"/>
        <end position="165"/>
    </location>
</feature>
<evidence type="ECO:0000256" key="2">
    <source>
        <dbReference type="ARBA" id="ARBA00022475"/>
    </source>
</evidence>
<dbReference type="InterPro" id="IPR001851">
    <property type="entry name" value="ABC_transp_permease"/>
</dbReference>
<keyword evidence="8" id="KW-1185">Reference proteome</keyword>
<dbReference type="RefSeq" id="WP_182660876.1">
    <property type="nucleotide sequence ID" value="NZ_JACIVI010000001.1"/>
</dbReference>
<dbReference type="GO" id="GO:0005886">
    <property type="term" value="C:plasma membrane"/>
    <property type="evidence" value="ECO:0007669"/>
    <property type="project" value="UniProtKB-SubCell"/>
</dbReference>
<reference evidence="7 8" key="1">
    <citation type="submission" date="2020-08" db="EMBL/GenBank/DDBJ databases">
        <title>Aquariorum lacteus gen. nov., sp. nov., a new member of the family Comamonadaceae, isolated from freshwater aquarium.</title>
        <authorList>
            <person name="Chun S.-J."/>
        </authorList>
    </citation>
    <scope>NUCLEOTIDE SEQUENCE [LARGE SCALE GENOMIC DNA]</scope>
    <source>
        <strain evidence="7 8">SJAQ100</strain>
    </source>
</reference>
<protein>
    <submittedName>
        <fullName evidence="7">ABC transporter permease</fullName>
    </submittedName>
</protein>
<accession>A0A839HIN7</accession>
<feature type="transmembrane region" description="Helical" evidence="6">
    <location>
        <begin position="224"/>
        <end position="240"/>
    </location>
</feature>
<name>A0A839HIN7_9BURK</name>
<organism evidence="7 8">
    <name type="scientific">Aquariibacter albus</name>
    <dbReference type="NCBI Taxonomy" id="2759899"/>
    <lineage>
        <taxon>Bacteria</taxon>
        <taxon>Pseudomonadati</taxon>
        <taxon>Pseudomonadota</taxon>
        <taxon>Betaproteobacteria</taxon>
        <taxon>Burkholderiales</taxon>
        <taxon>Sphaerotilaceae</taxon>
        <taxon>Aquariibacter</taxon>
    </lineage>
</organism>
<evidence type="ECO:0000256" key="6">
    <source>
        <dbReference type="SAM" id="Phobius"/>
    </source>
</evidence>
<gene>
    <name evidence="7" type="ORF">H4F90_01685</name>
</gene>
<keyword evidence="3 6" id="KW-0812">Transmembrane</keyword>
<evidence type="ECO:0000256" key="1">
    <source>
        <dbReference type="ARBA" id="ARBA00004651"/>
    </source>
</evidence>
<dbReference type="Proteomes" id="UP000586093">
    <property type="component" value="Unassembled WGS sequence"/>
</dbReference>
<dbReference type="PANTHER" id="PTHR43370:SF2">
    <property type="entry name" value="ABC TRANSPORTER PERMEASE PROTEIN"/>
    <property type="match status" value="1"/>
</dbReference>
<feature type="transmembrane region" description="Helical" evidence="6">
    <location>
        <begin position="196"/>
        <end position="218"/>
    </location>
</feature>
<keyword evidence="5 6" id="KW-0472">Membrane</keyword>
<dbReference type="Pfam" id="PF02653">
    <property type="entry name" value="BPD_transp_2"/>
    <property type="match status" value="1"/>
</dbReference>
<keyword evidence="4 6" id="KW-1133">Transmembrane helix</keyword>
<dbReference type="AlphaFoldDB" id="A0A839HIN7"/>
<sequence>MAETDILGWWGVPLAILGGAIRVGTPLLWVSLGETVTEKAGRINLGLEGTLLMGAMTAYAVTLATGQPWLGVFAAAWVGVALGLLHGALCSLPRVNDTALGIALMLAGSGLAFWLGKPLIQPGAPDLPALPLGDWSEHQAVRAALAINPLFVLGVGLAFATAWALGRTRFGLRLRVVGDSENAARAFGLSPAGYRIAATAFGGACAGVGGASLSLVYPGAWSEALSSGQGVMAVALVIFARWDPRRCILAGLLFGGASAISPALQALGYSQGYYLLAALPYVLTLALLIGLGRPGPGDGAPGELSLNR</sequence>
<dbReference type="PANTHER" id="PTHR43370">
    <property type="entry name" value="SUGAR ABC TRANSPORTER INTEGRAL MEMBRANE PROTEIN-RELATED"/>
    <property type="match status" value="1"/>
</dbReference>
<feature type="transmembrane region" description="Helical" evidence="6">
    <location>
        <begin position="43"/>
        <end position="63"/>
    </location>
</feature>
<feature type="transmembrane region" description="Helical" evidence="6">
    <location>
        <begin position="273"/>
        <end position="291"/>
    </location>
</feature>
<evidence type="ECO:0000256" key="3">
    <source>
        <dbReference type="ARBA" id="ARBA00022692"/>
    </source>
</evidence>
<feature type="transmembrane region" description="Helical" evidence="6">
    <location>
        <begin position="99"/>
        <end position="120"/>
    </location>
</feature>
<evidence type="ECO:0000256" key="4">
    <source>
        <dbReference type="ARBA" id="ARBA00022989"/>
    </source>
</evidence>
<proteinExistence type="predicted"/>